<dbReference type="OrthoDB" id="406975at2759"/>
<reference evidence="1" key="1">
    <citation type="submission" date="2021-02" db="EMBL/GenBank/DDBJ databases">
        <authorList>
            <person name="Dougan E. K."/>
            <person name="Rhodes N."/>
            <person name="Thang M."/>
            <person name="Chan C."/>
        </authorList>
    </citation>
    <scope>NUCLEOTIDE SEQUENCE</scope>
</reference>
<sequence length="99" mass="11184">MHQWHLHLDRQERWATCLQSPSKAFVPLYGTQGTSSKPGQEILSKHVEVTGIALTMAQGQPWFWSMLPGVTSSPSEGFLRRLESFKDSFGLQSSCKKVY</sequence>
<evidence type="ECO:0000313" key="2">
    <source>
        <dbReference type="Proteomes" id="UP000649617"/>
    </source>
</evidence>
<protein>
    <submittedName>
        <fullName evidence="1">Uncharacterized protein</fullName>
    </submittedName>
</protein>
<dbReference type="AlphaFoldDB" id="A0A812PUU2"/>
<keyword evidence="2" id="KW-1185">Reference proteome</keyword>
<evidence type="ECO:0000313" key="1">
    <source>
        <dbReference type="EMBL" id="CAE7365594.1"/>
    </source>
</evidence>
<gene>
    <name evidence="1" type="ORF">SPIL2461_LOCUS8824</name>
</gene>
<proteinExistence type="predicted"/>
<dbReference type="EMBL" id="CAJNIZ010014727">
    <property type="protein sequence ID" value="CAE7365594.1"/>
    <property type="molecule type" value="Genomic_DNA"/>
</dbReference>
<comment type="caution">
    <text evidence="1">The sequence shown here is derived from an EMBL/GenBank/DDBJ whole genome shotgun (WGS) entry which is preliminary data.</text>
</comment>
<dbReference type="Proteomes" id="UP000649617">
    <property type="component" value="Unassembled WGS sequence"/>
</dbReference>
<name>A0A812PUU2_SYMPI</name>
<accession>A0A812PUU2</accession>
<organism evidence="1 2">
    <name type="scientific">Symbiodinium pilosum</name>
    <name type="common">Dinoflagellate</name>
    <dbReference type="NCBI Taxonomy" id="2952"/>
    <lineage>
        <taxon>Eukaryota</taxon>
        <taxon>Sar</taxon>
        <taxon>Alveolata</taxon>
        <taxon>Dinophyceae</taxon>
        <taxon>Suessiales</taxon>
        <taxon>Symbiodiniaceae</taxon>
        <taxon>Symbiodinium</taxon>
    </lineage>
</organism>